<evidence type="ECO:0000256" key="1">
    <source>
        <dbReference type="SAM" id="MobiDB-lite"/>
    </source>
</evidence>
<protein>
    <submittedName>
        <fullName evidence="2">Uncharacterized protein</fullName>
    </submittedName>
</protein>
<dbReference type="EMBL" id="RXMA01000034">
    <property type="protein sequence ID" value="RTR15530.1"/>
    <property type="molecule type" value="Genomic_DNA"/>
</dbReference>
<evidence type="ECO:0000313" key="2">
    <source>
        <dbReference type="EMBL" id="RTR15530.1"/>
    </source>
</evidence>
<dbReference type="SUPFAM" id="SSF53448">
    <property type="entry name" value="Nucleotide-diphospho-sugar transferases"/>
    <property type="match status" value="1"/>
</dbReference>
<sequence length="248" mass="26187">MNAIIPLAGPDFIHPRFGVRPLVSVEGEPLIRRAITSRPWWRDGSLGPSDLVFVLRDLPEAHALRGTLLDWFPGARVVFLSDLTGGALLSALAAVALLLRPRAPLCVDLVDILYDSADAPSALFADPAVGGVLPCFPSDEPCYSYAEIGADGAVIRTVEKRVISSHASAGTYVFRDAAVFLHACAHSLDHAETLAHKGALFLCPAMNGVIAQGLRVLAPTVTDVRPVSKRFGEGPPQGRQGDAGGDAP</sequence>
<accession>A0A3S0K0S0</accession>
<reference evidence="2 3" key="1">
    <citation type="submission" date="2018-12" db="EMBL/GenBank/DDBJ databases">
        <authorList>
            <person name="Yang Y."/>
        </authorList>
    </citation>
    <scope>NUCLEOTIDE SEQUENCE [LARGE SCALE GENOMIC DNA]</scope>
    <source>
        <strain evidence="2 3">L-25-5w-1</strain>
    </source>
</reference>
<dbReference type="InterPro" id="IPR029044">
    <property type="entry name" value="Nucleotide-diphossugar_trans"/>
</dbReference>
<dbReference type="AlphaFoldDB" id="A0A3S0K0S0"/>
<dbReference type="OrthoDB" id="7301503at2"/>
<dbReference type="Proteomes" id="UP000277007">
    <property type="component" value="Unassembled WGS sequence"/>
</dbReference>
<proteinExistence type="predicted"/>
<comment type="caution">
    <text evidence="2">The sequence shown here is derived from an EMBL/GenBank/DDBJ whole genome shotgun (WGS) entry which is preliminary data.</text>
</comment>
<dbReference type="Gene3D" id="3.90.550.10">
    <property type="entry name" value="Spore Coat Polysaccharide Biosynthesis Protein SpsA, Chain A"/>
    <property type="match status" value="1"/>
</dbReference>
<evidence type="ECO:0000313" key="3">
    <source>
        <dbReference type="Proteomes" id="UP000277007"/>
    </source>
</evidence>
<keyword evidence="3" id="KW-1185">Reference proteome</keyword>
<organism evidence="2 3">
    <name type="scientific">Azospirillum griseum</name>
    <dbReference type="NCBI Taxonomy" id="2496639"/>
    <lineage>
        <taxon>Bacteria</taxon>
        <taxon>Pseudomonadati</taxon>
        <taxon>Pseudomonadota</taxon>
        <taxon>Alphaproteobacteria</taxon>
        <taxon>Rhodospirillales</taxon>
        <taxon>Azospirillaceae</taxon>
        <taxon>Azospirillum</taxon>
    </lineage>
</organism>
<gene>
    <name evidence="2" type="ORF">EJ903_23020</name>
</gene>
<feature type="region of interest" description="Disordered" evidence="1">
    <location>
        <begin position="227"/>
        <end position="248"/>
    </location>
</feature>
<dbReference type="RefSeq" id="WP_126619874.1">
    <property type="nucleotide sequence ID" value="NZ_JBHUCY010000017.1"/>
</dbReference>
<name>A0A3S0K0S0_9PROT</name>